<feature type="domain" description="Glycosyltransferase subfamily 4-like N-terminal" evidence="2">
    <location>
        <begin position="15"/>
        <end position="168"/>
    </location>
</feature>
<comment type="caution">
    <text evidence="3">The sequence shown here is derived from an EMBL/GenBank/DDBJ whole genome shotgun (WGS) entry which is preliminary data.</text>
</comment>
<dbReference type="EMBL" id="JAXHPL010000035">
    <property type="protein sequence ID" value="MDY6487079.1"/>
    <property type="molecule type" value="Genomic_DNA"/>
</dbReference>
<dbReference type="RefSeq" id="WP_321099526.1">
    <property type="nucleotide sequence ID" value="NZ_JAXHPL010000035.1"/>
</dbReference>
<dbReference type="Pfam" id="PF00534">
    <property type="entry name" value="Glycos_transf_1"/>
    <property type="match status" value="1"/>
</dbReference>
<dbReference type="CDD" id="cd03820">
    <property type="entry name" value="GT4_AmsD-like"/>
    <property type="match status" value="1"/>
</dbReference>
<proteinExistence type="predicted"/>
<dbReference type="SUPFAM" id="SSF53756">
    <property type="entry name" value="UDP-Glycosyltransferase/glycogen phosphorylase"/>
    <property type="match status" value="1"/>
</dbReference>
<dbReference type="GO" id="GO:1901135">
    <property type="term" value="P:carbohydrate derivative metabolic process"/>
    <property type="evidence" value="ECO:0007669"/>
    <property type="project" value="UniProtKB-ARBA"/>
</dbReference>
<dbReference type="InterPro" id="IPR001296">
    <property type="entry name" value="Glyco_trans_1"/>
</dbReference>
<evidence type="ECO:0000313" key="4">
    <source>
        <dbReference type="Proteomes" id="UP001278995"/>
    </source>
</evidence>
<dbReference type="GO" id="GO:0016757">
    <property type="term" value="F:glycosyltransferase activity"/>
    <property type="evidence" value="ECO:0007669"/>
    <property type="project" value="UniProtKB-KW"/>
</dbReference>
<evidence type="ECO:0000313" key="3">
    <source>
        <dbReference type="EMBL" id="MDY6487079.1"/>
    </source>
</evidence>
<dbReference type="Pfam" id="PF13439">
    <property type="entry name" value="Glyco_transf_4"/>
    <property type="match status" value="1"/>
</dbReference>
<dbReference type="PANTHER" id="PTHR12526">
    <property type="entry name" value="GLYCOSYLTRANSFERASE"/>
    <property type="match status" value="1"/>
</dbReference>
<name>A0AB35UT39_9GAMM</name>
<evidence type="ECO:0000259" key="1">
    <source>
        <dbReference type="Pfam" id="PF00534"/>
    </source>
</evidence>
<dbReference type="Proteomes" id="UP001278995">
    <property type="component" value="Unassembled WGS sequence"/>
</dbReference>
<sequence>MKNICFLISALDHSGGTERVTTLIANSLAKQSFSVSIISSIGGTSPFFKLDERIKIFSLYPKAMSIKKHALGLIKRIRAVLVEENIQTLIVVDSINCVFTTIACRGLKVNHICWEHFNLNVNLGSKFRSLGRWMAAKWCSQIVTLTERDRKNWENKYQIKNKVTTIFNPSVCQMQQHTPSLDHKTILCVGRLTQQKGFDLLISAWSKIATEFQEWRVVIVGSGEDELMLKEVALEAQLENTIIFAGQQKSVDSFYRAASFFCMSSRFEGLPMVLLEAQSYGLPIVAFDCDTGPSEIIKHEVNGFLVNKLDIDDMAMSLKKMMSIDQDSYIKMSRSALQNTTNFNLSNIILLWKRVINNE</sequence>
<evidence type="ECO:0000259" key="2">
    <source>
        <dbReference type="Pfam" id="PF13439"/>
    </source>
</evidence>
<dbReference type="InterPro" id="IPR028098">
    <property type="entry name" value="Glyco_trans_4-like_N"/>
</dbReference>
<dbReference type="Gene3D" id="3.40.50.2000">
    <property type="entry name" value="Glycogen Phosphorylase B"/>
    <property type="match status" value="2"/>
</dbReference>
<keyword evidence="3" id="KW-0808">Transferase</keyword>
<keyword evidence="3" id="KW-0328">Glycosyltransferase</keyword>
<gene>
    <name evidence="3" type="ORF">SKM51_07680</name>
</gene>
<dbReference type="PANTHER" id="PTHR12526:SF630">
    <property type="entry name" value="GLYCOSYLTRANSFERASE"/>
    <property type="match status" value="1"/>
</dbReference>
<feature type="domain" description="Glycosyl transferase family 1" evidence="1">
    <location>
        <begin position="175"/>
        <end position="330"/>
    </location>
</feature>
<dbReference type="EC" id="2.4.-.-" evidence="3"/>
<organism evidence="3 4">
    <name type="scientific">Acinetobacter faecalis</name>
    <dbReference type="NCBI Taxonomy" id="2665161"/>
    <lineage>
        <taxon>Bacteria</taxon>
        <taxon>Pseudomonadati</taxon>
        <taxon>Pseudomonadota</taxon>
        <taxon>Gammaproteobacteria</taxon>
        <taxon>Moraxellales</taxon>
        <taxon>Moraxellaceae</taxon>
        <taxon>Acinetobacter</taxon>
    </lineage>
</organism>
<accession>A0AB35UT39</accession>
<dbReference type="AlphaFoldDB" id="A0AB35UT39"/>
<protein>
    <submittedName>
        <fullName evidence="3">Glycosyltransferase family 4 protein</fullName>
        <ecNumber evidence="3">2.4.-.-</ecNumber>
    </submittedName>
</protein>
<reference evidence="3 4" key="1">
    <citation type="submission" date="2023-11" db="EMBL/GenBank/DDBJ databases">
        <title>The common occurrence of Acinetobacte faecalis in cattle feces and its emended description.</title>
        <authorList>
            <person name="Kyselkova M."/>
            <person name="Xanthopoulou K."/>
            <person name="Shestivska V."/>
            <person name="Spanelova P."/>
            <person name="Maixnerova M."/>
            <person name="Higgins P.G."/>
            <person name="Nemec A."/>
        </authorList>
    </citation>
    <scope>NUCLEOTIDE SEQUENCE [LARGE SCALE GENOMIC DNA]</scope>
    <source>
        <strain evidence="3 4">ANC 7483</strain>
    </source>
</reference>